<organism evidence="2 4">
    <name type="scientific">Medicago truncatula</name>
    <name type="common">Barrel medic</name>
    <name type="synonym">Medicago tribuloides</name>
    <dbReference type="NCBI Taxonomy" id="3880"/>
    <lineage>
        <taxon>Eukaryota</taxon>
        <taxon>Viridiplantae</taxon>
        <taxon>Streptophyta</taxon>
        <taxon>Embryophyta</taxon>
        <taxon>Tracheophyta</taxon>
        <taxon>Spermatophyta</taxon>
        <taxon>Magnoliopsida</taxon>
        <taxon>eudicotyledons</taxon>
        <taxon>Gunneridae</taxon>
        <taxon>Pentapetalae</taxon>
        <taxon>rosids</taxon>
        <taxon>fabids</taxon>
        <taxon>Fabales</taxon>
        <taxon>Fabaceae</taxon>
        <taxon>Papilionoideae</taxon>
        <taxon>50 kb inversion clade</taxon>
        <taxon>NPAAA clade</taxon>
        <taxon>Hologalegina</taxon>
        <taxon>IRL clade</taxon>
        <taxon>Trifolieae</taxon>
        <taxon>Medicago</taxon>
    </lineage>
</organism>
<reference evidence="2 4" key="1">
    <citation type="journal article" date="2011" name="Nature">
        <title>The Medicago genome provides insight into the evolution of rhizobial symbioses.</title>
        <authorList>
            <person name="Young N.D."/>
            <person name="Debelle F."/>
            <person name="Oldroyd G.E."/>
            <person name="Geurts R."/>
            <person name="Cannon S.B."/>
            <person name="Udvardi M.K."/>
            <person name="Benedito V.A."/>
            <person name="Mayer K.F."/>
            <person name="Gouzy J."/>
            <person name="Schoof H."/>
            <person name="Van de Peer Y."/>
            <person name="Proost S."/>
            <person name="Cook D.R."/>
            <person name="Meyers B.C."/>
            <person name="Spannagl M."/>
            <person name="Cheung F."/>
            <person name="De Mita S."/>
            <person name="Krishnakumar V."/>
            <person name="Gundlach H."/>
            <person name="Zhou S."/>
            <person name="Mudge J."/>
            <person name="Bharti A.K."/>
            <person name="Murray J.D."/>
            <person name="Naoumkina M.A."/>
            <person name="Rosen B."/>
            <person name="Silverstein K.A."/>
            <person name="Tang H."/>
            <person name="Rombauts S."/>
            <person name="Zhao P.X."/>
            <person name="Zhou P."/>
            <person name="Barbe V."/>
            <person name="Bardou P."/>
            <person name="Bechner M."/>
            <person name="Bellec A."/>
            <person name="Berger A."/>
            <person name="Berges H."/>
            <person name="Bidwell S."/>
            <person name="Bisseling T."/>
            <person name="Choisne N."/>
            <person name="Couloux A."/>
            <person name="Denny R."/>
            <person name="Deshpande S."/>
            <person name="Dai X."/>
            <person name="Doyle J.J."/>
            <person name="Dudez A.M."/>
            <person name="Farmer A.D."/>
            <person name="Fouteau S."/>
            <person name="Franken C."/>
            <person name="Gibelin C."/>
            <person name="Gish J."/>
            <person name="Goldstein S."/>
            <person name="Gonzalez A.J."/>
            <person name="Green P.J."/>
            <person name="Hallab A."/>
            <person name="Hartog M."/>
            <person name="Hua A."/>
            <person name="Humphray S.J."/>
            <person name="Jeong D.H."/>
            <person name="Jing Y."/>
            <person name="Jocker A."/>
            <person name="Kenton S.M."/>
            <person name="Kim D.J."/>
            <person name="Klee K."/>
            <person name="Lai H."/>
            <person name="Lang C."/>
            <person name="Lin S."/>
            <person name="Macmil S.L."/>
            <person name="Magdelenat G."/>
            <person name="Matthews L."/>
            <person name="McCorrison J."/>
            <person name="Monaghan E.L."/>
            <person name="Mun J.H."/>
            <person name="Najar F.Z."/>
            <person name="Nicholson C."/>
            <person name="Noirot C."/>
            <person name="O'Bleness M."/>
            <person name="Paule C.R."/>
            <person name="Poulain J."/>
            <person name="Prion F."/>
            <person name="Qin B."/>
            <person name="Qu C."/>
            <person name="Retzel E.F."/>
            <person name="Riddle C."/>
            <person name="Sallet E."/>
            <person name="Samain S."/>
            <person name="Samson N."/>
            <person name="Sanders I."/>
            <person name="Saurat O."/>
            <person name="Scarpelli C."/>
            <person name="Schiex T."/>
            <person name="Segurens B."/>
            <person name="Severin A.J."/>
            <person name="Sherrier D.J."/>
            <person name="Shi R."/>
            <person name="Sims S."/>
            <person name="Singer S.R."/>
            <person name="Sinharoy S."/>
            <person name="Sterck L."/>
            <person name="Viollet A."/>
            <person name="Wang B.B."/>
            <person name="Wang K."/>
            <person name="Wang M."/>
            <person name="Wang X."/>
            <person name="Warfsmann J."/>
            <person name="Weissenbach J."/>
            <person name="White D.D."/>
            <person name="White J.D."/>
            <person name="Wiley G.B."/>
            <person name="Wincker P."/>
            <person name="Xing Y."/>
            <person name="Yang L."/>
            <person name="Yao Z."/>
            <person name="Ying F."/>
            <person name="Zhai J."/>
            <person name="Zhou L."/>
            <person name="Zuber A."/>
            <person name="Denarie J."/>
            <person name="Dixon R.A."/>
            <person name="May G.D."/>
            <person name="Schwartz D.C."/>
            <person name="Rogers J."/>
            <person name="Quetier F."/>
            <person name="Town C.D."/>
            <person name="Roe B.A."/>
        </authorList>
    </citation>
    <scope>NUCLEOTIDE SEQUENCE [LARGE SCALE GENOMIC DNA]</scope>
    <source>
        <strain evidence="2">A17</strain>
        <strain evidence="3 4">cv. Jemalong A17</strain>
    </source>
</reference>
<proteinExistence type="predicted"/>
<keyword evidence="4" id="KW-1185">Reference proteome</keyword>
<dbReference type="EnsemblPlants" id="KEH43286">
    <property type="protein sequence ID" value="KEH43286"/>
    <property type="gene ID" value="MTR_1g089855"/>
</dbReference>
<evidence type="ECO:0000313" key="4">
    <source>
        <dbReference type="Proteomes" id="UP000002051"/>
    </source>
</evidence>
<evidence type="ECO:0000313" key="3">
    <source>
        <dbReference type="EnsemblPlants" id="KEH43286"/>
    </source>
</evidence>
<gene>
    <name evidence="2" type="ordered locus">MTR_1g089855</name>
</gene>
<accession>A0A072VNS8</accession>
<dbReference type="Proteomes" id="UP000002051">
    <property type="component" value="Unassembled WGS sequence"/>
</dbReference>
<sequence>MYAQGKSPWKAKQCMPYVVQFVYQVPEKCHKNICDTHEYKLRNGSNNSKQENDINTKHGVGNAEGKNPPEILARIPPSKIERACNCDSDMANCPYKSKKQLKQSITKTELEI</sequence>
<reference evidence="3" key="3">
    <citation type="submission" date="2015-04" db="UniProtKB">
        <authorList>
            <consortium name="EnsemblPlants"/>
        </authorList>
    </citation>
    <scope>IDENTIFICATION</scope>
    <source>
        <strain evidence="3">cv. Jemalong A17</strain>
    </source>
</reference>
<evidence type="ECO:0000313" key="2">
    <source>
        <dbReference type="EMBL" id="KEH43286.1"/>
    </source>
</evidence>
<feature type="region of interest" description="Disordered" evidence="1">
    <location>
        <begin position="40"/>
        <end position="70"/>
    </location>
</feature>
<dbReference type="HOGENOM" id="CLU_2149554_0_0_1"/>
<name>A0A072VNS8_MEDTR</name>
<protein>
    <submittedName>
        <fullName evidence="2 3">Uncharacterized protein</fullName>
    </submittedName>
</protein>
<dbReference type="EMBL" id="CM001217">
    <property type="protein sequence ID" value="KEH43286.1"/>
    <property type="molecule type" value="Genomic_DNA"/>
</dbReference>
<reference evidence="2 4" key="2">
    <citation type="journal article" date="2014" name="BMC Genomics">
        <title>An improved genome release (version Mt4.0) for the model legume Medicago truncatula.</title>
        <authorList>
            <person name="Tang H."/>
            <person name="Krishnakumar V."/>
            <person name="Bidwell S."/>
            <person name="Rosen B."/>
            <person name="Chan A."/>
            <person name="Zhou S."/>
            <person name="Gentzbittel L."/>
            <person name="Childs K.L."/>
            <person name="Yandell M."/>
            <person name="Gundlach H."/>
            <person name="Mayer K.F."/>
            <person name="Schwartz D.C."/>
            <person name="Town C.D."/>
        </authorList>
    </citation>
    <scope>GENOME REANNOTATION</scope>
    <source>
        <strain evidence="2">A17</strain>
        <strain evidence="3 4">cv. Jemalong A17</strain>
    </source>
</reference>
<dbReference type="AlphaFoldDB" id="A0A072VNS8"/>
<evidence type="ECO:0000256" key="1">
    <source>
        <dbReference type="SAM" id="MobiDB-lite"/>
    </source>
</evidence>